<keyword evidence="10 13" id="KW-0472">Membrane</keyword>
<evidence type="ECO:0000256" key="4">
    <source>
        <dbReference type="ARBA" id="ARBA00022692"/>
    </source>
</evidence>
<evidence type="ECO:0000256" key="11">
    <source>
        <dbReference type="PIRSR" id="PIRSR602401-1"/>
    </source>
</evidence>
<reference evidence="15" key="1">
    <citation type="submission" date="2024-07" db="EMBL/GenBank/DDBJ databases">
        <title>Two chromosome-level genome assemblies of Korean endemic species Abeliophyllum distichum and Forsythia ovata (Oleaceae).</title>
        <authorList>
            <person name="Jang H."/>
        </authorList>
    </citation>
    <scope>NUCLEOTIDE SEQUENCE [LARGE SCALE GENOMIC DNA]</scope>
</reference>
<dbReference type="InterPro" id="IPR002401">
    <property type="entry name" value="Cyt_P450_E_grp-I"/>
</dbReference>
<evidence type="ECO:0000256" key="10">
    <source>
        <dbReference type="ARBA" id="ARBA00023136"/>
    </source>
</evidence>
<evidence type="ECO:0000256" key="9">
    <source>
        <dbReference type="ARBA" id="ARBA00023033"/>
    </source>
</evidence>
<dbReference type="PRINTS" id="PR00463">
    <property type="entry name" value="EP450I"/>
</dbReference>
<dbReference type="GO" id="GO:0046872">
    <property type="term" value="F:metal ion binding"/>
    <property type="evidence" value="ECO:0007669"/>
    <property type="project" value="UniProtKB-KW"/>
</dbReference>
<dbReference type="GO" id="GO:0004497">
    <property type="term" value="F:monooxygenase activity"/>
    <property type="evidence" value="ECO:0007669"/>
    <property type="project" value="UniProtKB-KW"/>
</dbReference>
<dbReference type="PANTHER" id="PTHR47950:SF4">
    <property type="entry name" value="GERANIOL 8-HYDROXYLASE-LIKE"/>
    <property type="match status" value="1"/>
</dbReference>
<dbReference type="AlphaFoldDB" id="A0ABD1QNZ0"/>
<evidence type="ECO:0000256" key="5">
    <source>
        <dbReference type="ARBA" id="ARBA00022723"/>
    </source>
</evidence>
<comment type="similarity">
    <text evidence="2 12">Belongs to the cytochrome P450 family.</text>
</comment>
<keyword evidence="15" id="KW-1185">Reference proteome</keyword>
<evidence type="ECO:0000256" key="3">
    <source>
        <dbReference type="ARBA" id="ARBA00022617"/>
    </source>
</evidence>
<comment type="subcellular location">
    <subcellularLocation>
        <location evidence="1">Membrane</location>
        <topology evidence="1">Single-pass membrane protein</topology>
    </subcellularLocation>
</comment>
<dbReference type="Pfam" id="PF00067">
    <property type="entry name" value="p450"/>
    <property type="match status" value="1"/>
</dbReference>
<evidence type="ECO:0000313" key="15">
    <source>
        <dbReference type="Proteomes" id="UP001604277"/>
    </source>
</evidence>
<dbReference type="SUPFAM" id="SSF48264">
    <property type="entry name" value="Cytochrome P450"/>
    <property type="match status" value="1"/>
</dbReference>
<evidence type="ECO:0000313" key="14">
    <source>
        <dbReference type="EMBL" id="KAL2477930.1"/>
    </source>
</evidence>
<proteinExistence type="inferred from homology"/>
<keyword evidence="9 12" id="KW-0503">Monooxygenase</keyword>
<dbReference type="PRINTS" id="PR00385">
    <property type="entry name" value="P450"/>
</dbReference>
<protein>
    <submittedName>
        <fullName evidence="14">Cytochrome</fullName>
    </submittedName>
</protein>
<keyword evidence="8 11" id="KW-0408">Iron</keyword>
<evidence type="ECO:0000256" key="6">
    <source>
        <dbReference type="ARBA" id="ARBA00022989"/>
    </source>
</evidence>
<keyword evidence="4 13" id="KW-0812">Transmembrane</keyword>
<keyword evidence="5 11" id="KW-0479">Metal-binding</keyword>
<evidence type="ECO:0000256" key="8">
    <source>
        <dbReference type="ARBA" id="ARBA00023004"/>
    </source>
</evidence>
<dbReference type="InterPro" id="IPR017972">
    <property type="entry name" value="Cyt_P450_CS"/>
</dbReference>
<sequence length="497" mass="56951">MAMDFLRFFILLLSFIWICILFQTLNSKYRKSGKLPPGPYPIPIIGNILELGQKPHLSLAKLSKTYGPLMYLKIGYLETVVVSSTQIAKDILQKYDHVFSNRSVPSAAMAEEHHKHSMVWLPVENQWRKLRRICREQMFTLQRLDASWGLRRDKLQKLFEYVSQCCVNGQAVNIGEAAFITSLNLMSATLFSVEFSEFNSDSSQEFKDVFWGVMKCIGSPNFADYFPLLKYFDPQGLLRQTKFYFGKLFAIFDGIIDQRLKSRGTQMKDDLLEALFDLNQKPDPELSRDDIKHLLLDLFVAGADTTTGTVEWAMAELLHNPKKLLKARNELKDVVGVNGLIQELDISRLPYLQAVVKETFRLHPTAPFLLPHKSNADIEINGYVIPKNAQILVNVWASGRDSNTWSSPDLFMPERFLDRKIDFRGHDFELIPFGAGRRICPGLPLAHRMVHLMLATLISNFEWKLEEGLKPEEMDMSDKFGLTLQKAIPLKAFPIKL</sequence>
<evidence type="ECO:0000256" key="12">
    <source>
        <dbReference type="RuleBase" id="RU000461"/>
    </source>
</evidence>
<dbReference type="CDD" id="cd11073">
    <property type="entry name" value="CYP76-like"/>
    <property type="match status" value="1"/>
</dbReference>
<dbReference type="PANTHER" id="PTHR47950">
    <property type="entry name" value="CYTOCHROME P450, FAMILY 76, SUBFAMILY C, POLYPEPTIDE 5-RELATED"/>
    <property type="match status" value="1"/>
</dbReference>
<dbReference type="GO" id="GO:0016020">
    <property type="term" value="C:membrane"/>
    <property type="evidence" value="ECO:0007669"/>
    <property type="project" value="UniProtKB-SubCell"/>
</dbReference>
<evidence type="ECO:0000256" key="13">
    <source>
        <dbReference type="SAM" id="Phobius"/>
    </source>
</evidence>
<evidence type="ECO:0000256" key="1">
    <source>
        <dbReference type="ARBA" id="ARBA00004167"/>
    </source>
</evidence>
<accession>A0ABD1QNZ0</accession>
<organism evidence="14 15">
    <name type="scientific">Forsythia ovata</name>
    <dbReference type="NCBI Taxonomy" id="205694"/>
    <lineage>
        <taxon>Eukaryota</taxon>
        <taxon>Viridiplantae</taxon>
        <taxon>Streptophyta</taxon>
        <taxon>Embryophyta</taxon>
        <taxon>Tracheophyta</taxon>
        <taxon>Spermatophyta</taxon>
        <taxon>Magnoliopsida</taxon>
        <taxon>eudicotyledons</taxon>
        <taxon>Gunneridae</taxon>
        <taxon>Pentapetalae</taxon>
        <taxon>asterids</taxon>
        <taxon>lamiids</taxon>
        <taxon>Lamiales</taxon>
        <taxon>Oleaceae</taxon>
        <taxon>Forsythieae</taxon>
        <taxon>Forsythia</taxon>
    </lineage>
</organism>
<keyword evidence="7 12" id="KW-0560">Oxidoreductase</keyword>
<name>A0ABD1QNZ0_9LAMI</name>
<keyword evidence="3 11" id="KW-0349">Heme</keyword>
<comment type="cofactor">
    <cofactor evidence="11">
        <name>heme</name>
        <dbReference type="ChEBI" id="CHEBI:30413"/>
    </cofactor>
</comment>
<dbReference type="FunFam" id="1.10.630.10:FF:000007">
    <property type="entry name" value="Cytochrome P450 76C4"/>
    <property type="match status" value="1"/>
</dbReference>
<evidence type="ECO:0000256" key="2">
    <source>
        <dbReference type="ARBA" id="ARBA00010617"/>
    </source>
</evidence>
<dbReference type="InterPro" id="IPR036396">
    <property type="entry name" value="Cyt_P450_sf"/>
</dbReference>
<dbReference type="Gene3D" id="1.10.630.10">
    <property type="entry name" value="Cytochrome P450"/>
    <property type="match status" value="1"/>
</dbReference>
<gene>
    <name evidence="14" type="ORF">Fot_46944</name>
</gene>
<dbReference type="InterPro" id="IPR001128">
    <property type="entry name" value="Cyt_P450"/>
</dbReference>
<dbReference type="Proteomes" id="UP001604277">
    <property type="component" value="Unassembled WGS sequence"/>
</dbReference>
<dbReference type="EMBL" id="JBFOLJ010000014">
    <property type="protein sequence ID" value="KAL2477930.1"/>
    <property type="molecule type" value="Genomic_DNA"/>
</dbReference>
<keyword evidence="6 13" id="KW-1133">Transmembrane helix</keyword>
<feature type="binding site" description="axial binding residue" evidence="11">
    <location>
        <position position="440"/>
    </location>
    <ligand>
        <name>heme</name>
        <dbReference type="ChEBI" id="CHEBI:30413"/>
    </ligand>
    <ligandPart>
        <name>Fe</name>
        <dbReference type="ChEBI" id="CHEBI:18248"/>
    </ligandPart>
</feature>
<comment type="caution">
    <text evidence="14">The sequence shown here is derived from an EMBL/GenBank/DDBJ whole genome shotgun (WGS) entry which is preliminary data.</text>
</comment>
<dbReference type="PROSITE" id="PS00086">
    <property type="entry name" value="CYTOCHROME_P450"/>
    <property type="match status" value="1"/>
</dbReference>
<feature type="transmembrane region" description="Helical" evidence="13">
    <location>
        <begin position="6"/>
        <end position="25"/>
    </location>
</feature>
<evidence type="ECO:0000256" key="7">
    <source>
        <dbReference type="ARBA" id="ARBA00023002"/>
    </source>
</evidence>